<keyword evidence="2" id="KW-1185">Reference proteome</keyword>
<dbReference type="RefSeq" id="WP_236038782.1">
    <property type="nucleotide sequence ID" value="NZ_BNJG01000003.1"/>
</dbReference>
<proteinExistence type="predicted"/>
<gene>
    <name evidence="1" type="ORF">KSB_71500</name>
</gene>
<accession>A0ABQ3V2F0</accession>
<dbReference type="Proteomes" id="UP000654345">
    <property type="component" value="Unassembled WGS sequence"/>
</dbReference>
<sequence>MDQSYDDCVISEAANHISGVVGLVFYLDVHFANGIDSVEARALAVSQMLPNASIFHTPPPSSQREKRFPRGGCLVSKIG</sequence>
<dbReference type="EMBL" id="BNJG01000003">
    <property type="protein sequence ID" value="GHO58675.1"/>
    <property type="molecule type" value="Genomic_DNA"/>
</dbReference>
<evidence type="ECO:0000313" key="2">
    <source>
        <dbReference type="Proteomes" id="UP000654345"/>
    </source>
</evidence>
<comment type="caution">
    <text evidence="1">The sequence shown here is derived from an EMBL/GenBank/DDBJ whole genome shotgun (WGS) entry which is preliminary data.</text>
</comment>
<name>A0ABQ3V2F0_9CHLR</name>
<protein>
    <submittedName>
        <fullName evidence="1">Uncharacterized protein</fullName>
    </submittedName>
</protein>
<evidence type="ECO:0000313" key="1">
    <source>
        <dbReference type="EMBL" id="GHO58675.1"/>
    </source>
</evidence>
<reference evidence="1 2" key="1">
    <citation type="journal article" date="2021" name="Int. J. Syst. Evol. Microbiol.">
        <title>Reticulibacter mediterranei gen. nov., sp. nov., within the new family Reticulibacteraceae fam. nov., and Ktedonospora formicarum gen. nov., sp. nov., Ktedonobacter robiniae sp. nov., Dictyobacter formicarum sp. nov. and Dictyobacter arantiisoli sp. nov., belonging to the class Ktedonobacteria.</title>
        <authorList>
            <person name="Yabe S."/>
            <person name="Zheng Y."/>
            <person name="Wang C.M."/>
            <person name="Sakai Y."/>
            <person name="Abe K."/>
            <person name="Yokota A."/>
            <person name="Donadio S."/>
            <person name="Cavaletti L."/>
            <person name="Monciardini P."/>
        </authorList>
    </citation>
    <scope>NUCLEOTIDE SEQUENCE [LARGE SCALE GENOMIC DNA]</scope>
    <source>
        <strain evidence="1 2">SOSP1-30</strain>
    </source>
</reference>
<organism evidence="1 2">
    <name type="scientific">Ktedonobacter robiniae</name>
    <dbReference type="NCBI Taxonomy" id="2778365"/>
    <lineage>
        <taxon>Bacteria</taxon>
        <taxon>Bacillati</taxon>
        <taxon>Chloroflexota</taxon>
        <taxon>Ktedonobacteria</taxon>
        <taxon>Ktedonobacterales</taxon>
        <taxon>Ktedonobacteraceae</taxon>
        <taxon>Ktedonobacter</taxon>
    </lineage>
</organism>